<protein>
    <submittedName>
        <fullName evidence="2">Uncharacterized protein</fullName>
    </submittedName>
</protein>
<organism evidence="2 3">
    <name type="scientific">Nonomuraea maritima</name>
    <dbReference type="NCBI Taxonomy" id="683260"/>
    <lineage>
        <taxon>Bacteria</taxon>
        <taxon>Bacillati</taxon>
        <taxon>Actinomycetota</taxon>
        <taxon>Actinomycetes</taxon>
        <taxon>Streptosporangiales</taxon>
        <taxon>Streptosporangiaceae</taxon>
        <taxon>Nonomuraea</taxon>
    </lineage>
</organism>
<evidence type="ECO:0000313" key="3">
    <source>
        <dbReference type="Proteomes" id="UP000198683"/>
    </source>
</evidence>
<proteinExistence type="predicted"/>
<name>A0A1G9MGL6_9ACTN</name>
<feature type="region of interest" description="Disordered" evidence="1">
    <location>
        <begin position="68"/>
        <end position="90"/>
    </location>
</feature>
<gene>
    <name evidence="2" type="ORF">SAMN05421874_12812</name>
</gene>
<evidence type="ECO:0000313" key="2">
    <source>
        <dbReference type="EMBL" id="SDL72805.1"/>
    </source>
</evidence>
<reference evidence="2 3" key="1">
    <citation type="submission" date="2016-10" db="EMBL/GenBank/DDBJ databases">
        <authorList>
            <person name="de Groot N.N."/>
        </authorList>
    </citation>
    <scope>NUCLEOTIDE SEQUENCE [LARGE SCALE GENOMIC DNA]</scope>
    <source>
        <strain evidence="2 3">CGMCC 4.5681</strain>
    </source>
</reference>
<dbReference type="STRING" id="683260.SAMN05421874_12812"/>
<accession>A0A1G9MGL6</accession>
<keyword evidence="3" id="KW-1185">Reference proteome</keyword>
<dbReference type="EMBL" id="FNFB01000028">
    <property type="protein sequence ID" value="SDL72805.1"/>
    <property type="molecule type" value="Genomic_DNA"/>
</dbReference>
<sequence length="90" mass="9853">MFPAEDGVLVVPAVLPFRLTEADLKLTVADWLALNSKEEIVPPIEDDAPRPPAPWMDADVTEFDPDQSWLPQEPGSVVEDLEEVEGGEVA</sequence>
<dbReference type="Proteomes" id="UP000198683">
    <property type="component" value="Unassembled WGS sequence"/>
</dbReference>
<evidence type="ECO:0000256" key="1">
    <source>
        <dbReference type="SAM" id="MobiDB-lite"/>
    </source>
</evidence>
<feature type="compositionally biased region" description="Acidic residues" evidence="1">
    <location>
        <begin position="79"/>
        <end position="90"/>
    </location>
</feature>
<dbReference type="AlphaFoldDB" id="A0A1G9MGL6"/>